<gene>
    <name evidence="1" type="ORF">SSLN_LOCUS18490</name>
</gene>
<dbReference type="WBParaSite" id="SSLN_0001918601-mRNA-1">
    <property type="protein sequence ID" value="SSLN_0001918601-mRNA-1"/>
    <property type="gene ID" value="SSLN_0001918601"/>
</dbReference>
<dbReference type="OrthoDB" id="413900at2759"/>
<protein>
    <submittedName>
        <fullName evidence="3">Endo/exonuclease/phosphatase domain-containing protein</fullName>
    </submittedName>
</protein>
<evidence type="ECO:0000313" key="1">
    <source>
        <dbReference type="EMBL" id="VDM04876.1"/>
    </source>
</evidence>
<reference evidence="3" key="1">
    <citation type="submission" date="2016-06" db="UniProtKB">
        <authorList>
            <consortium name="WormBaseParasite"/>
        </authorList>
    </citation>
    <scope>IDENTIFICATION</scope>
</reference>
<dbReference type="InterPro" id="IPR036691">
    <property type="entry name" value="Endo/exonu/phosph_ase_sf"/>
</dbReference>
<evidence type="ECO:0000313" key="2">
    <source>
        <dbReference type="Proteomes" id="UP000275846"/>
    </source>
</evidence>
<organism evidence="3">
    <name type="scientific">Schistocephalus solidus</name>
    <name type="common">Tapeworm</name>
    <dbReference type="NCBI Taxonomy" id="70667"/>
    <lineage>
        <taxon>Eukaryota</taxon>
        <taxon>Metazoa</taxon>
        <taxon>Spiralia</taxon>
        <taxon>Lophotrochozoa</taxon>
        <taxon>Platyhelminthes</taxon>
        <taxon>Cestoda</taxon>
        <taxon>Eucestoda</taxon>
        <taxon>Diphyllobothriidea</taxon>
        <taxon>Diphyllobothriidae</taxon>
        <taxon>Schistocephalus</taxon>
    </lineage>
</organism>
<dbReference type="Gene3D" id="3.60.10.10">
    <property type="entry name" value="Endonuclease/exonuclease/phosphatase"/>
    <property type="match status" value="1"/>
</dbReference>
<reference evidence="1 2" key="2">
    <citation type="submission" date="2018-11" db="EMBL/GenBank/DDBJ databases">
        <authorList>
            <consortium name="Pathogen Informatics"/>
        </authorList>
    </citation>
    <scope>NUCLEOTIDE SEQUENCE [LARGE SCALE GENOMIC DNA]</scope>
    <source>
        <strain evidence="1 2">NST_G2</strain>
    </source>
</reference>
<dbReference type="AlphaFoldDB" id="A0A183TPU1"/>
<proteinExistence type="predicted"/>
<dbReference type="EMBL" id="UYSU01044553">
    <property type="protein sequence ID" value="VDM04876.1"/>
    <property type="molecule type" value="Genomic_DNA"/>
</dbReference>
<sequence>MTSSDEMKHNFYEDLHALLASASEVGRLVVFCDFNAHVGTDHGVLSLHGLVGFHDNGLLFLKTCAEHHLLLINAVFQLQLPDKTSWGIPG</sequence>
<evidence type="ECO:0000313" key="3">
    <source>
        <dbReference type="WBParaSite" id="SSLN_0001918601-mRNA-1"/>
    </source>
</evidence>
<dbReference type="Proteomes" id="UP000275846">
    <property type="component" value="Unassembled WGS sequence"/>
</dbReference>
<accession>A0A183TPU1</accession>
<name>A0A183TPU1_SCHSO</name>
<keyword evidence="2" id="KW-1185">Reference proteome</keyword>